<feature type="transmembrane region" description="Helical" evidence="12">
    <location>
        <begin position="286"/>
        <end position="309"/>
    </location>
</feature>
<protein>
    <submittedName>
        <fullName evidence="14">Sodium:proton antiporter</fullName>
    </submittedName>
</protein>
<dbReference type="GO" id="GO:0015386">
    <property type="term" value="F:potassium:proton antiporter activity"/>
    <property type="evidence" value="ECO:0007669"/>
    <property type="project" value="TreeGrafter"/>
</dbReference>
<dbReference type="InterPro" id="IPR006153">
    <property type="entry name" value="Cation/H_exchanger_TM"/>
</dbReference>
<dbReference type="GO" id="GO:0051453">
    <property type="term" value="P:regulation of intracellular pH"/>
    <property type="evidence" value="ECO:0007669"/>
    <property type="project" value="TreeGrafter"/>
</dbReference>
<keyword evidence="15" id="KW-1185">Reference proteome</keyword>
<keyword evidence="8" id="KW-0915">Sodium</keyword>
<proteinExistence type="inferred from homology"/>
<evidence type="ECO:0000256" key="12">
    <source>
        <dbReference type="SAM" id="Phobius"/>
    </source>
</evidence>
<gene>
    <name evidence="14" type="ORF">JIN85_17225</name>
</gene>
<dbReference type="Proteomes" id="UP000603141">
    <property type="component" value="Unassembled WGS sequence"/>
</dbReference>
<evidence type="ECO:0000313" key="15">
    <source>
        <dbReference type="Proteomes" id="UP000603141"/>
    </source>
</evidence>
<dbReference type="Gene3D" id="6.10.140.1330">
    <property type="match status" value="1"/>
</dbReference>
<evidence type="ECO:0000256" key="8">
    <source>
        <dbReference type="ARBA" id="ARBA00023053"/>
    </source>
</evidence>
<dbReference type="RefSeq" id="WP_200273099.1">
    <property type="nucleotide sequence ID" value="NZ_JAENIJ010000036.1"/>
</dbReference>
<dbReference type="PANTHER" id="PTHR10110">
    <property type="entry name" value="SODIUM/HYDROGEN EXCHANGER"/>
    <property type="match status" value="1"/>
</dbReference>
<feature type="transmembrane region" description="Helical" evidence="12">
    <location>
        <begin position="381"/>
        <end position="401"/>
    </location>
</feature>
<keyword evidence="11" id="KW-0739">Sodium transport</keyword>
<evidence type="ECO:0000256" key="3">
    <source>
        <dbReference type="ARBA" id="ARBA00022448"/>
    </source>
</evidence>
<organism evidence="14 15">
    <name type="scientific">Luteolibacter pohnpeiensis</name>
    <dbReference type="NCBI Taxonomy" id="454153"/>
    <lineage>
        <taxon>Bacteria</taxon>
        <taxon>Pseudomonadati</taxon>
        <taxon>Verrucomicrobiota</taxon>
        <taxon>Verrucomicrobiia</taxon>
        <taxon>Verrucomicrobiales</taxon>
        <taxon>Verrucomicrobiaceae</taxon>
        <taxon>Luteolibacter</taxon>
    </lineage>
</organism>
<evidence type="ECO:0000259" key="13">
    <source>
        <dbReference type="Pfam" id="PF00999"/>
    </source>
</evidence>
<reference evidence="14" key="1">
    <citation type="submission" date="2021-01" db="EMBL/GenBank/DDBJ databases">
        <title>Modified the classification status of verrucomicrobia.</title>
        <authorList>
            <person name="Feng X."/>
        </authorList>
    </citation>
    <scope>NUCLEOTIDE SEQUENCE</scope>
    <source>
        <strain evidence="14">KCTC 22041</strain>
    </source>
</reference>
<evidence type="ECO:0000256" key="2">
    <source>
        <dbReference type="ARBA" id="ARBA00007367"/>
    </source>
</evidence>
<evidence type="ECO:0000256" key="6">
    <source>
        <dbReference type="ARBA" id="ARBA00022692"/>
    </source>
</evidence>
<dbReference type="PANTHER" id="PTHR10110:SF195">
    <property type="entry name" value="NA(+)_H(+) ANTIPORTER NHAS2"/>
    <property type="match status" value="1"/>
</dbReference>
<keyword evidence="6 12" id="KW-0812">Transmembrane</keyword>
<dbReference type="GO" id="GO:0098719">
    <property type="term" value="P:sodium ion import across plasma membrane"/>
    <property type="evidence" value="ECO:0007669"/>
    <property type="project" value="TreeGrafter"/>
</dbReference>
<feature type="transmembrane region" description="Helical" evidence="12">
    <location>
        <begin position="6"/>
        <end position="22"/>
    </location>
</feature>
<dbReference type="InterPro" id="IPR018422">
    <property type="entry name" value="Cation/H_exchanger_CPA1"/>
</dbReference>
<comment type="subcellular location">
    <subcellularLocation>
        <location evidence="1">Cell membrane</location>
        <topology evidence="1">Multi-pass membrane protein</topology>
    </subcellularLocation>
</comment>
<evidence type="ECO:0000313" key="14">
    <source>
        <dbReference type="EMBL" id="MBK1884165.1"/>
    </source>
</evidence>
<dbReference type="EMBL" id="JAENIJ010000036">
    <property type="protein sequence ID" value="MBK1884165.1"/>
    <property type="molecule type" value="Genomic_DNA"/>
</dbReference>
<keyword evidence="10 12" id="KW-0472">Membrane</keyword>
<name>A0A934VXA6_9BACT</name>
<evidence type="ECO:0000256" key="4">
    <source>
        <dbReference type="ARBA" id="ARBA00022449"/>
    </source>
</evidence>
<keyword evidence="7 12" id="KW-1133">Transmembrane helix</keyword>
<evidence type="ECO:0000256" key="11">
    <source>
        <dbReference type="ARBA" id="ARBA00023201"/>
    </source>
</evidence>
<dbReference type="Pfam" id="PF00999">
    <property type="entry name" value="Na_H_Exchanger"/>
    <property type="match status" value="1"/>
</dbReference>
<feature type="transmembrane region" description="Helical" evidence="12">
    <location>
        <begin position="70"/>
        <end position="89"/>
    </location>
</feature>
<dbReference type="GO" id="GO:0005886">
    <property type="term" value="C:plasma membrane"/>
    <property type="evidence" value="ECO:0007669"/>
    <property type="project" value="UniProtKB-SubCell"/>
</dbReference>
<sequence length="414" mass="44749">MTVFQIVAMLVSLAAIFSYVNFKLFKMPATIGVMLIALLVSLGLIGLGFFAPGVRQMAADLTRQVDFNDALMQGMLCFLLFAGALHIDLNDLRNQKGVIGTLAMLGVVLSMFVFGTLIYYAMGWLGFELSYAWCLLFGALISPTDPVAVVGILKETRVPKSLEVQISGESLFNDGIGVVAFIVMSQIAIGGEEASVAHIGKLFLEEAVGGAAFGFAIGWLAYRLLKSVDNYRVEVMLTLALVMGGYALASAIHVSGPIAIVVAGLFTGNHGRQFGMSENTRKNVDSFWELIDEILNAVLFVLIGLEILVLAFTKSLFFAGLLAIPAILFARWVSVALPVSVIRRFRNLPAGTIRIMTWGGLRGGISVALALALPPSREREIVLAITYIIVVFSILIQGLSLERLVKLVPELRTK</sequence>
<feature type="transmembrane region" description="Helical" evidence="12">
    <location>
        <begin position="237"/>
        <end position="266"/>
    </location>
</feature>
<feature type="transmembrane region" description="Helical" evidence="12">
    <location>
        <begin position="202"/>
        <end position="225"/>
    </location>
</feature>
<evidence type="ECO:0000256" key="1">
    <source>
        <dbReference type="ARBA" id="ARBA00004651"/>
    </source>
</evidence>
<evidence type="ECO:0000256" key="9">
    <source>
        <dbReference type="ARBA" id="ARBA00023065"/>
    </source>
</evidence>
<keyword evidence="9" id="KW-0406">Ion transport</keyword>
<accession>A0A934VXA6</accession>
<dbReference type="GO" id="GO:0015385">
    <property type="term" value="F:sodium:proton antiporter activity"/>
    <property type="evidence" value="ECO:0007669"/>
    <property type="project" value="InterPro"/>
</dbReference>
<evidence type="ECO:0000256" key="5">
    <source>
        <dbReference type="ARBA" id="ARBA00022475"/>
    </source>
</evidence>
<keyword evidence="5" id="KW-1003">Cell membrane</keyword>
<feature type="transmembrane region" description="Helical" evidence="12">
    <location>
        <begin position="29"/>
        <end position="50"/>
    </location>
</feature>
<feature type="transmembrane region" description="Helical" evidence="12">
    <location>
        <begin position="171"/>
        <end position="190"/>
    </location>
</feature>
<keyword evidence="4" id="KW-0050">Antiport</keyword>
<evidence type="ECO:0000256" key="7">
    <source>
        <dbReference type="ARBA" id="ARBA00022989"/>
    </source>
</evidence>
<feature type="transmembrane region" description="Helical" evidence="12">
    <location>
        <begin position="101"/>
        <end position="124"/>
    </location>
</feature>
<keyword evidence="3" id="KW-0813">Transport</keyword>
<dbReference type="AlphaFoldDB" id="A0A934VXA6"/>
<comment type="caution">
    <text evidence="14">The sequence shown here is derived from an EMBL/GenBank/DDBJ whole genome shotgun (WGS) entry which is preliminary data.</text>
</comment>
<feature type="transmembrane region" description="Helical" evidence="12">
    <location>
        <begin position="130"/>
        <end position="150"/>
    </location>
</feature>
<feature type="transmembrane region" description="Helical" evidence="12">
    <location>
        <begin position="355"/>
        <end position="374"/>
    </location>
</feature>
<feature type="domain" description="Cation/H+ exchanger transmembrane" evidence="13">
    <location>
        <begin position="13"/>
        <end position="406"/>
    </location>
</feature>
<evidence type="ECO:0000256" key="10">
    <source>
        <dbReference type="ARBA" id="ARBA00023136"/>
    </source>
</evidence>
<feature type="transmembrane region" description="Helical" evidence="12">
    <location>
        <begin position="316"/>
        <end position="335"/>
    </location>
</feature>
<comment type="similarity">
    <text evidence="2">Belongs to the monovalent cation:proton antiporter 1 (CPA1) transporter (TC 2.A.36) family.</text>
</comment>